<dbReference type="PANTHER" id="PTHR13803">
    <property type="entry name" value="SEC24-RELATED PROTEIN"/>
    <property type="match status" value="1"/>
</dbReference>
<dbReference type="InterPro" id="IPR036465">
    <property type="entry name" value="vWFA_dom_sf"/>
</dbReference>
<evidence type="ECO:0000313" key="2">
    <source>
        <dbReference type="EMBL" id="KAJ3088250.1"/>
    </source>
</evidence>
<protein>
    <recommendedName>
        <fullName evidence="1">Sec23/Sec24 trunk domain-containing protein</fullName>
    </recommendedName>
</protein>
<accession>A0AAD5SR00</accession>
<evidence type="ECO:0000259" key="1">
    <source>
        <dbReference type="Pfam" id="PF04811"/>
    </source>
</evidence>
<dbReference type="EMBL" id="JADGJH010003889">
    <property type="protein sequence ID" value="KAJ3088250.1"/>
    <property type="molecule type" value="Genomic_DNA"/>
</dbReference>
<dbReference type="GO" id="GO:0030127">
    <property type="term" value="C:COPII vesicle coat"/>
    <property type="evidence" value="ECO:0007669"/>
    <property type="project" value="InterPro"/>
</dbReference>
<feature type="domain" description="Sec23/Sec24 trunk" evidence="1">
    <location>
        <begin position="53"/>
        <end position="161"/>
    </location>
</feature>
<dbReference type="GO" id="GO:0000149">
    <property type="term" value="F:SNARE binding"/>
    <property type="evidence" value="ECO:0007669"/>
    <property type="project" value="TreeGrafter"/>
</dbReference>
<dbReference type="GO" id="GO:0008270">
    <property type="term" value="F:zinc ion binding"/>
    <property type="evidence" value="ECO:0007669"/>
    <property type="project" value="InterPro"/>
</dbReference>
<dbReference type="GO" id="GO:0070971">
    <property type="term" value="C:endoplasmic reticulum exit site"/>
    <property type="evidence" value="ECO:0007669"/>
    <property type="project" value="TreeGrafter"/>
</dbReference>
<dbReference type="InterPro" id="IPR050550">
    <property type="entry name" value="SEC23_SEC24_subfamily"/>
</dbReference>
<dbReference type="InterPro" id="IPR036174">
    <property type="entry name" value="Znf_Sec23_Sec24_sf"/>
</dbReference>
<dbReference type="GO" id="GO:0006886">
    <property type="term" value="P:intracellular protein transport"/>
    <property type="evidence" value="ECO:0007669"/>
    <property type="project" value="InterPro"/>
</dbReference>
<dbReference type="PANTHER" id="PTHR13803:SF4">
    <property type="entry name" value="SECRETORY 24CD, ISOFORM C"/>
    <property type="match status" value="1"/>
</dbReference>
<dbReference type="AlphaFoldDB" id="A0AAD5SR00"/>
<name>A0AAD5SR00_9FUNG</name>
<dbReference type="Pfam" id="PF04811">
    <property type="entry name" value="Sec23_trunk"/>
    <property type="match status" value="1"/>
</dbReference>
<reference evidence="2" key="1">
    <citation type="submission" date="2020-05" db="EMBL/GenBank/DDBJ databases">
        <title>Phylogenomic resolution of chytrid fungi.</title>
        <authorList>
            <person name="Stajich J.E."/>
            <person name="Amses K."/>
            <person name="Simmons R."/>
            <person name="Seto K."/>
            <person name="Myers J."/>
            <person name="Bonds A."/>
            <person name="Quandt C.A."/>
            <person name="Barry K."/>
            <person name="Liu P."/>
            <person name="Grigoriev I."/>
            <person name="Longcore J.E."/>
            <person name="James T.Y."/>
        </authorList>
    </citation>
    <scope>NUCLEOTIDE SEQUENCE</scope>
    <source>
        <strain evidence="2">JEL0513</strain>
    </source>
</reference>
<dbReference type="SUPFAM" id="SSF53300">
    <property type="entry name" value="vWA-like"/>
    <property type="match status" value="1"/>
</dbReference>
<dbReference type="Gene3D" id="3.40.50.410">
    <property type="entry name" value="von Willebrand factor, type A domain"/>
    <property type="match status" value="1"/>
</dbReference>
<sequence>MICNLCGHDTKVIPEYFCKLDLPEQRMDLASRTELLYGAVEFRVTKEYSVRPPLPPTYVFAIDASWNSIQFGVLRNAVEVIRGLLYERETGGLPKGSRVGIFTFDNNIQFYNLQTALQQPEMLVVSNMNDISASLSKGFLVDLWESRKVIENLLNGLPSQF</sequence>
<evidence type="ECO:0000313" key="3">
    <source>
        <dbReference type="Proteomes" id="UP001211907"/>
    </source>
</evidence>
<comment type="caution">
    <text evidence="2">The sequence shown here is derived from an EMBL/GenBank/DDBJ whole genome shotgun (WGS) entry which is preliminary data.</text>
</comment>
<organism evidence="2 3">
    <name type="scientific">Physocladia obscura</name>
    <dbReference type="NCBI Taxonomy" id="109957"/>
    <lineage>
        <taxon>Eukaryota</taxon>
        <taxon>Fungi</taxon>
        <taxon>Fungi incertae sedis</taxon>
        <taxon>Chytridiomycota</taxon>
        <taxon>Chytridiomycota incertae sedis</taxon>
        <taxon>Chytridiomycetes</taxon>
        <taxon>Chytridiales</taxon>
        <taxon>Chytriomycetaceae</taxon>
        <taxon>Physocladia</taxon>
    </lineage>
</organism>
<dbReference type="InterPro" id="IPR006896">
    <property type="entry name" value="Sec23/24_trunk_dom"/>
</dbReference>
<dbReference type="Gene3D" id="2.30.30.380">
    <property type="entry name" value="Zn-finger domain of Sec23/24"/>
    <property type="match status" value="1"/>
</dbReference>
<keyword evidence="3" id="KW-1185">Reference proteome</keyword>
<gene>
    <name evidence="2" type="ORF">HK100_008095</name>
</gene>
<dbReference type="GO" id="GO:0090110">
    <property type="term" value="P:COPII-coated vesicle cargo loading"/>
    <property type="evidence" value="ECO:0007669"/>
    <property type="project" value="TreeGrafter"/>
</dbReference>
<dbReference type="Proteomes" id="UP001211907">
    <property type="component" value="Unassembled WGS sequence"/>
</dbReference>
<proteinExistence type="predicted"/>
<dbReference type="SUPFAM" id="SSF82919">
    <property type="entry name" value="Zn-finger domain of Sec23/24"/>
    <property type="match status" value="1"/>
</dbReference>